<organism evidence="2 3">
    <name type="scientific">Tectimicrobiota bacterium</name>
    <dbReference type="NCBI Taxonomy" id="2528274"/>
    <lineage>
        <taxon>Bacteria</taxon>
        <taxon>Pseudomonadati</taxon>
        <taxon>Nitrospinota/Tectimicrobiota group</taxon>
        <taxon>Candidatus Tectimicrobiota</taxon>
    </lineage>
</organism>
<name>A0A932M1V3_UNCTE</name>
<protein>
    <submittedName>
        <fullName evidence="2">Uncharacterized protein</fullName>
    </submittedName>
</protein>
<gene>
    <name evidence="2" type="ORF">HYY65_14430</name>
</gene>
<feature type="transmembrane region" description="Helical" evidence="1">
    <location>
        <begin position="41"/>
        <end position="59"/>
    </location>
</feature>
<reference evidence="2" key="1">
    <citation type="submission" date="2020-07" db="EMBL/GenBank/DDBJ databases">
        <title>Huge and variable diversity of episymbiotic CPR bacteria and DPANN archaea in groundwater ecosystems.</title>
        <authorList>
            <person name="He C.Y."/>
            <person name="Keren R."/>
            <person name="Whittaker M."/>
            <person name="Farag I.F."/>
            <person name="Doudna J."/>
            <person name="Cate J.H.D."/>
            <person name="Banfield J.F."/>
        </authorList>
    </citation>
    <scope>NUCLEOTIDE SEQUENCE</scope>
    <source>
        <strain evidence="2">NC_groundwater_717_Ag_S-0.2um_59_8</strain>
    </source>
</reference>
<comment type="caution">
    <text evidence="2">The sequence shown here is derived from an EMBL/GenBank/DDBJ whole genome shotgun (WGS) entry which is preliminary data.</text>
</comment>
<evidence type="ECO:0000313" key="3">
    <source>
        <dbReference type="Proteomes" id="UP000741360"/>
    </source>
</evidence>
<feature type="transmembrane region" description="Helical" evidence="1">
    <location>
        <begin position="107"/>
        <end position="125"/>
    </location>
</feature>
<evidence type="ECO:0000256" key="1">
    <source>
        <dbReference type="SAM" id="Phobius"/>
    </source>
</evidence>
<accession>A0A932M1V3</accession>
<dbReference type="Proteomes" id="UP000741360">
    <property type="component" value="Unassembled WGS sequence"/>
</dbReference>
<keyword evidence="1" id="KW-1133">Transmembrane helix</keyword>
<proteinExistence type="predicted"/>
<sequence length="129" mass="14217">MLRTIHVHLGWTLLGIAVLMVVLSLSALWSRWFREKGRSRIALFYMILVDLQVLLGISNYVGMRSGSRPNLLHPITMLAAAAVIHVARKVAAAPGTRLAGARRTPWVLYLVAALLILLGIGWAQMLPRG</sequence>
<feature type="transmembrane region" description="Helical" evidence="1">
    <location>
        <begin position="6"/>
        <end position="29"/>
    </location>
</feature>
<keyword evidence="1" id="KW-0472">Membrane</keyword>
<feature type="transmembrane region" description="Helical" evidence="1">
    <location>
        <begin position="71"/>
        <end position="87"/>
    </location>
</feature>
<evidence type="ECO:0000313" key="2">
    <source>
        <dbReference type="EMBL" id="MBI3016222.1"/>
    </source>
</evidence>
<dbReference type="AlphaFoldDB" id="A0A932M1V3"/>
<dbReference type="EMBL" id="JACPSX010000278">
    <property type="protein sequence ID" value="MBI3016222.1"/>
    <property type="molecule type" value="Genomic_DNA"/>
</dbReference>
<keyword evidence="1" id="KW-0812">Transmembrane</keyword>